<name>A0A1G6KQV0_9BACT</name>
<dbReference type="HAMAP" id="MF_00014">
    <property type="entry name" value="Ribosome_mat_RimM"/>
    <property type="match status" value="1"/>
</dbReference>
<evidence type="ECO:0000256" key="3">
    <source>
        <dbReference type="ARBA" id="ARBA00022552"/>
    </source>
</evidence>
<dbReference type="RefSeq" id="WP_092437895.1">
    <property type="nucleotide sequence ID" value="NZ_FMYP01000026.1"/>
</dbReference>
<comment type="subunit">
    <text evidence="5">Binds ribosomal protein uS19.</text>
</comment>
<comment type="subcellular location">
    <subcellularLocation>
        <location evidence="5">Cytoplasm</location>
    </subcellularLocation>
</comment>
<dbReference type="InterPro" id="IPR011033">
    <property type="entry name" value="PRC_barrel-like_sf"/>
</dbReference>
<dbReference type="InterPro" id="IPR009000">
    <property type="entry name" value="Transl_B-barrel_sf"/>
</dbReference>
<dbReference type="EMBL" id="FMYP01000026">
    <property type="protein sequence ID" value="SDC33218.1"/>
    <property type="molecule type" value="Genomic_DNA"/>
</dbReference>
<evidence type="ECO:0000256" key="4">
    <source>
        <dbReference type="ARBA" id="ARBA00023186"/>
    </source>
</evidence>
<reference evidence="8 9" key="1">
    <citation type="submission" date="2016-09" db="EMBL/GenBank/DDBJ databases">
        <authorList>
            <person name="Capua I."/>
            <person name="De Benedictis P."/>
            <person name="Joannis T."/>
            <person name="Lombin L.H."/>
            <person name="Cattoli G."/>
        </authorList>
    </citation>
    <scope>NUCLEOTIDE SEQUENCE [LARGE SCALE GENOMIC DNA]</scope>
    <source>
        <strain evidence="8 9">A7P-90m</strain>
    </source>
</reference>
<feature type="domain" description="RimM N-terminal" evidence="6">
    <location>
        <begin position="9"/>
        <end position="87"/>
    </location>
</feature>
<keyword evidence="2 5" id="KW-0690">Ribosome biogenesis</keyword>
<evidence type="ECO:0000256" key="1">
    <source>
        <dbReference type="ARBA" id="ARBA00022490"/>
    </source>
</evidence>
<dbReference type="PANTHER" id="PTHR33692:SF1">
    <property type="entry name" value="RIBOSOME MATURATION FACTOR RIMM"/>
    <property type="match status" value="1"/>
</dbReference>
<proteinExistence type="inferred from homology"/>
<feature type="domain" description="Ribosome maturation factor RimM PRC barrel" evidence="7">
    <location>
        <begin position="104"/>
        <end position="168"/>
    </location>
</feature>
<dbReference type="GO" id="GO:0043022">
    <property type="term" value="F:ribosome binding"/>
    <property type="evidence" value="ECO:0007669"/>
    <property type="project" value="InterPro"/>
</dbReference>
<evidence type="ECO:0000313" key="8">
    <source>
        <dbReference type="EMBL" id="SDC33218.1"/>
    </source>
</evidence>
<dbReference type="GO" id="GO:0005737">
    <property type="term" value="C:cytoplasm"/>
    <property type="evidence" value="ECO:0007669"/>
    <property type="project" value="UniProtKB-SubCell"/>
</dbReference>
<dbReference type="GO" id="GO:0006364">
    <property type="term" value="P:rRNA processing"/>
    <property type="evidence" value="ECO:0007669"/>
    <property type="project" value="UniProtKB-UniRule"/>
</dbReference>
<sequence>MGEDDKLYIGRIAREFGADGELQVNLASEYSIEENMKEPVFVEIDGIPVPLFLKSFRNRGKDKALVMFDDFESSRAAARFVGLPLFVFQSTEEEEDELTGLELFVGFTVIDHDLGLLGSIVDFHDITGNPLFVVDHNGTEILIPVHEDLILEVSEKKKEITFDLPSGLIDLFKE</sequence>
<gene>
    <name evidence="5" type="primary">rimM</name>
    <name evidence="8" type="ORF">SAMN05216323_102625</name>
</gene>
<dbReference type="InterPro" id="IPR011961">
    <property type="entry name" value="RimM"/>
</dbReference>
<evidence type="ECO:0000313" key="9">
    <source>
        <dbReference type="Proteomes" id="UP000199452"/>
    </source>
</evidence>
<dbReference type="Gene3D" id="2.40.30.60">
    <property type="entry name" value="RimM"/>
    <property type="match status" value="1"/>
</dbReference>
<dbReference type="SUPFAM" id="SSF50447">
    <property type="entry name" value="Translation proteins"/>
    <property type="match status" value="1"/>
</dbReference>
<dbReference type="InterPro" id="IPR036976">
    <property type="entry name" value="RimM_N_sf"/>
</dbReference>
<evidence type="ECO:0000259" key="6">
    <source>
        <dbReference type="Pfam" id="PF01782"/>
    </source>
</evidence>
<dbReference type="STRING" id="1640674.SAMN05216323_102625"/>
<dbReference type="GO" id="GO:0005840">
    <property type="term" value="C:ribosome"/>
    <property type="evidence" value="ECO:0007669"/>
    <property type="project" value="InterPro"/>
</dbReference>
<evidence type="ECO:0000256" key="2">
    <source>
        <dbReference type="ARBA" id="ARBA00022517"/>
    </source>
</evidence>
<keyword evidence="4 5" id="KW-0143">Chaperone</keyword>
<dbReference type="Pfam" id="PF24986">
    <property type="entry name" value="PRC_RimM"/>
    <property type="match status" value="1"/>
</dbReference>
<comment type="domain">
    <text evidence="5">The PRC barrel domain binds ribosomal protein uS19.</text>
</comment>
<dbReference type="GO" id="GO:0042274">
    <property type="term" value="P:ribosomal small subunit biogenesis"/>
    <property type="evidence" value="ECO:0007669"/>
    <property type="project" value="UniProtKB-UniRule"/>
</dbReference>
<dbReference type="Gene3D" id="2.30.30.240">
    <property type="entry name" value="PRC-barrel domain"/>
    <property type="match status" value="1"/>
</dbReference>
<accession>A0A1G6KQV0</accession>
<keyword evidence="3 5" id="KW-0698">rRNA processing</keyword>
<dbReference type="SUPFAM" id="SSF50346">
    <property type="entry name" value="PRC-barrel domain"/>
    <property type="match status" value="1"/>
</dbReference>
<dbReference type="Pfam" id="PF01782">
    <property type="entry name" value="RimM"/>
    <property type="match status" value="1"/>
</dbReference>
<dbReference type="Proteomes" id="UP000199452">
    <property type="component" value="Unassembled WGS sequence"/>
</dbReference>
<keyword evidence="1 5" id="KW-0963">Cytoplasm</keyword>
<protein>
    <recommendedName>
        <fullName evidence="5">Ribosome maturation factor RimM</fullName>
    </recommendedName>
</protein>
<dbReference type="InterPro" id="IPR002676">
    <property type="entry name" value="RimM_N"/>
</dbReference>
<keyword evidence="9" id="KW-1185">Reference proteome</keyword>
<evidence type="ECO:0000256" key="5">
    <source>
        <dbReference type="HAMAP-Rule" id="MF_00014"/>
    </source>
</evidence>
<evidence type="ECO:0000259" key="7">
    <source>
        <dbReference type="Pfam" id="PF24986"/>
    </source>
</evidence>
<comment type="function">
    <text evidence="5">An accessory protein needed during the final step in the assembly of 30S ribosomal subunit, possibly for assembly of the head region. Essential for efficient processing of 16S rRNA. May be needed both before and after RbfA during the maturation of 16S rRNA. It has affinity for free ribosomal 30S subunits but not for 70S ribosomes.</text>
</comment>
<dbReference type="InterPro" id="IPR056792">
    <property type="entry name" value="PRC_RimM"/>
</dbReference>
<dbReference type="PANTHER" id="PTHR33692">
    <property type="entry name" value="RIBOSOME MATURATION FACTOR RIMM"/>
    <property type="match status" value="1"/>
</dbReference>
<comment type="similarity">
    <text evidence="5">Belongs to the RimM family.</text>
</comment>
<organism evidence="8 9">
    <name type="scientific">Williamwhitmania taraxaci</name>
    <dbReference type="NCBI Taxonomy" id="1640674"/>
    <lineage>
        <taxon>Bacteria</taxon>
        <taxon>Pseudomonadati</taxon>
        <taxon>Bacteroidota</taxon>
        <taxon>Bacteroidia</taxon>
        <taxon>Bacteroidales</taxon>
        <taxon>Williamwhitmaniaceae</taxon>
        <taxon>Williamwhitmania</taxon>
    </lineage>
</organism>
<dbReference type="AlphaFoldDB" id="A0A1G6KQV0"/>